<organism evidence="3 4">
    <name type="scientific">Mycena chlorophos</name>
    <name type="common">Agaric fungus</name>
    <name type="synonym">Agaricus chlorophos</name>
    <dbReference type="NCBI Taxonomy" id="658473"/>
    <lineage>
        <taxon>Eukaryota</taxon>
        <taxon>Fungi</taxon>
        <taxon>Dikarya</taxon>
        <taxon>Basidiomycota</taxon>
        <taxon>Agaricomycotina</taxon>
        <taxon>Agaricomycetes</taxon>
        <taxon>Agaricomycetidae</taxon>
        <taxon>Agaricales</taxon>
        <taxon>Marasmiineae</taxon>
        <taxon>Mycenaceae</taxon>
        <taxon>Mycena</taxon>
    </lineage>
</organism>
<gene>
    <name evidence="3" type="ORF">MCHLO_12399</name>
</gene>
<evidence type="ECO:0000256" key="1">
    <source>
        <dbReference type="SAM" id="MobiDB-lite"/>
    </source>
</evidence>
<feature type="signal peptide" evidence="2">
    <location>
        <begin position="1"/>
        <end position="22"/>
    </location>
</feature>
<feature type="chain" id="PRO_5047202500" evidence="2">
    <location>
        <begin position="23"/>
        <end position="309"/>
    </location>
</feature>
<keyword evidence="4" id="KW-1185">Reference proteome</keyword>
<feature type="region of interest" description="Disordered" evidence="1">
    <location>
        <begin position="250"/>
        <end position="280"/>
    </location>
</feature>
<accession>A0ABQ0LX32</accession>
<keyword evidence="2" id="KW-0732">Signal</keyword>
<feature type="region of interest" description="Disordered" evidence="1">
    <location>
        <begin position="55"/>
        <end position="80"/>
    </location>
</feature>
<evidence type="ECO:0000313" key="3">
    <source>
        <dbReference type="EMBL" id="GAT55656.1"/>
    </source>
</evidence>
<sequence>MRPLRPLLSALALLSYLRGSATMASQIRAHVQTRLRPLDDDLDALTEEYVDEYPTEVTTDDASETSTTSPLLPWSPQARRRRKPSIRGFWPLPTNDQVPPVVAQAGSLRTSDVDEWQWDEDDADVALDDTEASVATLRLENVSQVARFTVGFADGYTTNTSHPPYHQRRDGTRRRRPNARCLLPFGHLRARTRQVAAMRTAMWRNRQTRGGHRRRQSHCWHPITLASNDDDDDLVSELEYIDALAIPISTSSHSSAPSTNLAAACSPSSPSASTSSLSSGSPAPIELELLTFGLALVVYRPQSGPQCGL</sequence>
<reference evidence="3" key="1">
    <citation type="submission" date="2014-09" db="EMBL/GenBank/DDBJ databases">
        <title>Genome sequence of the luminous mushroom Mycena chlorophos for searching fungal bioluminescence genes.</title>
        <authorList>
            <person name="Tanaka Y."/>
            <person name="Kasuga D."/>
            <person name="Oba Y."/>
            <person name="Hase S."/>
            <person name="Sato K."/>
            <person name="Oba Y."/>
            <person name="Sakakibara Y."/>
        </authorList>
    </citation>
    <scope>NUCLEOTIDE SEQUENCE</scope>
</reference>
<proteinExistence type="predicted"/>
<dbReference type="Proteomes" id="UP000815677">
    <property type="component" value="Unassembled WGS sequence"/>
</dbReference>
<evidence type="ECO:0000313" key="4">
    <source>
        <dbReference type="Proteomes" id="UP000815677"/>
    </source>
</evidence>
<dbReference type="EMBL" id="DF849053">
    <property type="protein sequence ID" value="GAT55656.1"/>
    <property type="molecule type" value="Genomic_DNA"/>
</dbReference>
<evidence type="ECO:0000256" key="2">
    <source>
        <dbReference type="SAM" id="SignalP"/>
    </source>
</evidence>
<protein>
    <submittedName>
        <fullName evidence="3">Uncharacterized protein</fullName>
    </submittedName>
</protein>
<name>A0ABQ0LX32_MYCCL</name>